<feature type="region of interest" description="Disordered" evidence="1">
    <location>
        <begin position="69"/>
        <end position="88"/>
    </location>
</feature>
<dbReference type="AlphaFoldDB" id="A0A1B2ET75"/>
<dbReference type="Gene3D" id="2.60.120.10">
    <property type="entry name" value="Jelly Rolls"/>
    <property type="match status" value="1"/>
</dbReference>
<dbReference type="OrthoDB" id="7060081at2"/>
<dbReference type="InterPro" id="IPR014710">
    <property type="entry name" value="RmlC-like_jellyroll"/>
</dbReference>
<evidence type="ECO:0000256" key="1">
    <source>
        <dbReference type="SAM" id="MobiDB-lite"/>
    </source>
</evidence>
<dbReference type="KEGG" id="moc:BB934_33905"/>
<evidence type="ECO:0000313" key="2">
    <source>
        <dbReference type="EMBL" id="ANY83180.1"/>
    </source>
</evidence>
<gene>
    <name evidence="2" type="ORF">BB934_33905</name>
</gene>
<organism evidence="2">
    <name type="scientific">Microvirga ossetica</name>
    <dbReference type="NCBI Taxonomy" id="1882682"/>
    <lineage>
        <taxon>Bacteria</taxon>
        <taxon>Pseudomonadati</taxon>
        <taxon>Pseudomonadota</taxon>
        <taxon>Alphaproteobacteria</taxon>
        <taxon>Hyphomicrobiales</taxon>
        <taxon>Methylobacteriaceae</taxon>
        <taxon>Microvirga</taxon>
    </lineage>
</organism>
<protein>
    <submittedName>
        <fullName evidence="2">Uncharacterized protein</fullName>
    </submittedName>
</protein>
<reference evidence="2" key="1">
    <citation type="submission" date="2016-07" db="EMBL/GenBank/DDBJ databases">
        <title>Microvirga ossetica sp. nov. a new species of rhizobia isolated from root nodules of the legume species Vicia alpestris Steven originated from North Ossetia region in the Caucasus.</title>
        <authorList>
            <person name="Safronova V.I."/>
            <person name="Kuznetsova I.G."/>
            <person name="Sazanova A.L."/>
            <person name="Belimov A."/>
            <person name="Andronov E."/>
            <person name="Osledkin Y.S."/>
            <person name="Onishchuk O.P."/>
            <person name="Kurchak O.N."/>
            <person name="Shaposhnikov A.I."/>
            <person name="Willems A."/>
            <person name="Tikhonovich I.A."/>
        </authorList>
    </citation>
    <scope>NUCLEOTIDE SEQUENCE [LARGE SCALE GENOMIC DNA]</scope>
    <source>
        <strain evidence="2">V5/3M</strain>
        <plasmid evidence="2">unnamed1</plasmid>
    </source>
</reference>
<dbReference type="EMBL" id="CP016617">
    <property type="protein sequence ID" value="ANY83180.1"/>
    <property type="molecule type" value="Genomic_DNA"/>
</dbReference>
<sequence length="122" mass="13526">MPKTNDTEWPPHLDALVAAPANHCLLFEDGTMRVLEVTVEPGERENLHHHCWPSLMVVLARPDYRNFDADGNEIPPSGGTPTSPALPRALRLPPQRLHAIEVAADAPHGFRGIRIEFKTSEP</sequence>
<keyword evidence="2" id="KW-0614">Plasmid</keyword>
<accession>A0A1B2ET75</accession>
<proteinExistence type="predicted"/>
<name>A0A1B2ET75_9HYPH</name>
<dbReference type="RefSeq" id="WP_099514233.1">
    <property type="nucleotide sequence ID" value="NZ_CP016617.1"/>
</dbReference>
<geneLocation type="plasmid" evidence="2">
    <name>unnamed1</name>
</geneLocation>